<name>A0A501W3C2_9RHOB</name>
<feature type="non-terminal residue" evidence="7">
    <location>
        <position position="1"/>
    </location>
</feature>
<proteinExistence type="predicted"/>
<feature type="transmembrane region" description="Helical" evidence="5">
    <location>
        <begin position="146"/>
        <end position="166"/>
    </location>
</feature>
<sequence>PGDPVDAGRCATASRPWVLAATILASAMAFIDGSVVTIALPVIQRELDADFVAAQWVVSGYALFLAALLLVGGAAGDRFGRRKLFVTGITVFAAASLLCAAAPGIDMLIAARVAQGIGAALLVPQSLAILSAAFPPEIRGRAIGTWAGAASITTALGPAVGGFLIDGLGWRAAFWINLPLAALAVLLALRHVPESRSGTAGPLDWRGAVLAVLASALLTVGLTSLVEPGRRLPAAGAVVLGVLAGMALIRNERRVAAPLVPLELFADRAFAGANLLTLALYGALSGILF</sequence>
<feature type="transmembrane region" description="Helical" evidence="5">
    <location>
        <begin position="269"/>
        <end position="288"/>
    </location>
</feature>
<keyword evidence="3 5" id="KW-1133">Transmembrane helix</keyword>
<comment type="caution">
    <text evidence="7">The sequence shown here is derived from an EMBL/GenBank/DDBJ whole genome shotgun (WGS) entry which is preliminary data.</text>
</comment>
<dbReference type="PROSITE" id="PS50850">
    <property type="entry name" value="MFS"/>
    <property type="match status" value="1"/>
</dbReference>
<dbReference type="RefSeq" id="WP_140456509.1">
    <property type="nucleotide sequence ID" value="NZ_VFRP01000118.1"/>
</dbReference>
<feature type="transmembrane region" description="Helical" evidence="5">
    <location>
        <begin position="232"/>
        <end position="249"/>
    </location>
</feature>
<feature type="transmembrane region" description="Helical" evidence="5">
    <location>
        <begin position="17"/>
        <end position="40"/>
    </location>
</feature>
<dbReference type="InterPro" id="IPR020846">
    <property type="entry name" value="MFS_dom"/>
</dbReference>
<evidence type="ECO:0000256" key="4">
    <source>
        <dbReference type="ARBA" id="ARBA00023136"/>
    </source>
</evidence>
<dbReference type="EMBL" id="VFRP01000118">
    <property type="protein sequence ID" value="TPE42790.1"/>
    <property type="molecule type" value="Genomic_DNA"/>
</dbReference>
<dbReference type="GO" id="GO:0022857">
    <property type="term" value="F:transmembrane transporter activity"/>
    <property type="evidence" value="ECO:0007669"/>
    <property type="project" value="InterPro"/>
</dbReference>
<evidence type="ECO:0000256" key="2">
    <source>
        <dbReference type="ARBA" id="ARBA00022692"/>
    </source>
</evidence>
<dbReference type="Gene3D" id="1.20.1720.10">
    <property type="entry name" value="Multidrug resistance protein D"/>
    <property type="match status" value="1"/>
</dbReference>
<evidence type="ECO:0000259" key="6">
    <source>
        <dbReference type="PROSITE" id="PS50850"/>
    </source>
</evidence>
<protein>
    <submittedName>
        <fullName evidence="7">MFS transporter</fullName>
    </submittedName>
</protein>
<feature type="transmembrane region" description="Helical" evidence="5">
    <location>
        <begin position="172"/>
        <end position="193"/>
    </location>
</feature>
<evidence type="ECO:0000256" key="5">
    <source>
        <dbReference type="SAM" id="Phobius"/>
    </source>
</evidence>
<dbReference type="InterPro" id="IPR011701">
    <property type="entry name" value="MFS"/>
</dbReference>
<dbReference type="OrthoDB" id="9807274at2"/>
<dbReference type="AlphaFoldDB" id="A0A501W3C2"/>
<dbReference type="InterPro" id="IPR036259">
    <property type="entry name" value="MFS_trans_sf"/>
</dbReference>
<feature type="transmembrane region" description="Helical" evidence="5">
    <location>
        <begin position="84"/>
        <end position="105"/>
    </location>
</feature>
<feature type="non-terminal residue" evidence="7">
    <location>
        <position position="289"/>
    </location>
</feature>
<dbReference type="Pfam" id="PF07690">
    <property type="entry name" value="MFS_1"/>
    <property type="match status" value="1"/>
</dbReference>
<feature type="transmembrane region" description="Helical" evidence="5">
    <location>
        <begin position="52"/>
        <end position="72"/>
    </location>
</feature>
<keyword evidence="2 5" id="KW-0812">Transmembrane</keyword>
<gene>
    <name evidence="7" type="ORF">FJM51_23540</name>
</gene>
<evidence type="ECO:0000313" key="8">
    <source>
        <dbReference type="Proteomes" id="UP000319255"/>
    </source>
</evidence>
<dbReference type="PANTHER" id="PTHR42718">
    <property type="entry name" value="MAJOR FACILITATOR SUPERFAMILY MULTIDRUG TRANSPORTER MFSC"/>
    <property type="match status" value="1"/>
</dbReference>
<keyword evidence="8" id="KW-1185">Reference proteome</keyword>
<evidence type="ECO:0000313" key="7">
    <source>
        <dbReference type="EMBL" id="TPE42790.1"/>
    </source>
</evidence>
<dbReference type="SUPFAM" id="SSF103473">
    <property type="entry name" value="MFS general substrate transporter"/>
    <property type="match status" value="1"/>
</dbReference>
<dbReference type="CDD" id="cd17321">
    <property type="entry name" value="MFS_MMR_MDR_like"/>
    <property type="match status" value="1"/>
</dbReference>
<reference evidence="7 8" key="1">
    <citation type="submission" date="2019-06" db="EMBL/GenBank/DDBJ databases">
        <title>A novel bacterium of genus Amaricoccus, isolated from marine sediment.</title>
        <authorList>
            <person name="Huang H."/>
            <person name="Mo K."/>
            <person name="Hu Y."/>
        </authorList>
    </citation>
    <scope>NUCLEOTIDE SEQUENCE [LARGE SCALE GENOMIC DNA]</scope>
    <source>
        <strain evidence="7 8">HB172011</strain>
    </source>
</reference>
<dbReference type="Proteomes" id="UP000319255">
    <property type="component" value="Unassembled WGS sequence"/>
</dbReference>
<feature type="domain" description="Major facilitator superfamily (MFS) profile" evidence="6">
    <location>
        <begin position="18"/>
        <end position="289"/>
    </location>
</feature>
<evidence type="ECO:0000256" key="1">
    <source>
        <dbReference type="ARBA" id="ARBA00004141"/>
    </source>
</evidence>
<keyword evidence="4 5" id="KW-0472">Membrane</keyword>
<comment type="subcellular location">
    <subcellularLocation>
        <location evidence="1">Membrane</location>
        <topology evidence="1">Multi-pass membrane protein</topology>
    </subcellularLocation>
</comment>
<organism evidence="7 8">
    <name type="scientific">Amaricoccus solimangrovi</name>
    <dbReference type="NCBI Taxonomy" id="2589815"/>
    <lineage>
        <taxon>Bacteria</taxon>
        <taxon>Pseudomonadati</taxon>
        <taxon>Pseudomonadota</taxon>
        <taxon>Alphaproteobacteria</taxon>
        <taxon>Rhodobacterales</taxon>
        <taxon>Paracoccaceae</taxon>
        <taxon>Amaricoccus</taxon>
    </lineage>
</organism>
<accession>A0A501W3C2</accession>
<feature type="transmembrane region" description="Helical" evidence="5">
    <location>
        <begin position="205"/>
        <end position="226"/>
    </location>
</feature>
<evidence type="ECO:0000256" key="3">
    <source>
        <dbReference type="ARBA" id="ARBA00022989"/>
    </source>
</evidence>
<dbReference type="PANTHER" id="PTHR42718:SF42">
    <property type="entry name" value="EXPORT PROTEIN"/>
    <property type="match status" value="1"/>
</dbReference>
<dbReference type="GO" id="GO:0016020">
    <property type="term" value="C:membrane"/>
    <property type="evidence" value="ECO:0007669"/>
    <property type="project" value="UniProtKB-SubCell"/>
</dbReference>